<protein>
    <submittedName>
        <fullName evidence="2">Uncharacterized protein</fullName>
    </submittedName>
</protein>
<keyword evidence="3" id="KW-1185">Reference proteome</keyword>
<keyword evidence="1" id="KW-1133">Transmembrane helix</keyword>
<comment type="caution">
    <text evidence="2">The sequence shown here is derived from an EMBL/GenBank/DDBJ whole genome shotgun (WGS) entry which is preliminary data.</text>
</comment>
<evidence type="ECO:0000313" key="3">
    <source>
        <dbReference type="Proteomes" id="UP001165430"/>
    </source>
</evidence>
<feature type="transmembrane region" description="Helical" evidence="1">
    <location>
        <begin position="48"/>
        <end position="69"/>
    </location>
</feature>
<name>A0ABS9V620_9BACT</name>
<dbReference type="Proteomes" id="UP001165430">
    <property type="component" value="Unassembled WGS sequence"/>
</dbReference>
<keyword evidence="1" id="KW-0812">Transmembrane</keyword>
<feature type="transmembrane region" description="Helical" evidence="1">
    <location>
        <begin position="18"/>
        <end position="36"/>
    </location>
</feature>
<reference evidence="2" key="1">
    <citation type="submission" date="2022-03" db="EMBL/GenBank/DDBJ databases">
        <title>De novo assembled genomes of Belliella spp. (Cyclobacteriaceae) strains.</title>
        <authorList>
            <person name="Szabo A."/>
            <person name="Korponai K."/>
            <person name="Felfoldi T."/>
        </authorList>
    </citation>
    <scope>NUCLEOTIDE SEQUENCE</scope>
    <source>
        <strain evidence="2">DSM 111903</strain>
    </source>
</reference>
<accession>A0ABS9V620</accession>
<dbReference type="EMBL" id="JAKZGO010000001">
    <property type="protein sequence ID" value="MCH7411874.1"/>
    <property type="molecule type" value="Genomic_DNA"/>
</dbReference>
<keyword evidence="1" id="KW-0472">Membrane</keyword>
<proteinExistence type="predicted"/>
<evidence type="ECO:0000313" key="2">
    <source>
        <dbReference type="EMBL" id="MCH7411874.1"/>
    </source>
</evidence>
<organism evidence="2 3">
    <name type="scientific">Belliella alkalica</name>
    <dbReference type="NCBI Taxonomy" id="1730871"/>
    <lineage>
        <taxon>Bacteria</taxon>
        <taxon>Pseudomonadati</taxon>
        <taxon>Bacteroidota</taxon>
        <taxon>Cytophagia</taxon>
        <taxon>Cytophagales</taxon>
        <taxon>Cyclobacteriaceae</taxon>
        <taxon>Belliella</taxon>
    </lineage>
</organism>
<sequence length="220" mass="26044">MFDKNVVGLRKKVEKPRLFFYSIFLPVMVLCIYIILKAPSTGRFLNDILLNSLFITLYIIGLVFLDLTWKNDFESRFIPFAREIVAKRGYEFKSLINDDSLGSIFDSLIRCGFLEYLDDAIRRNDRQKFILVFKNGYYPEVPLFKMKMDNIQTHYFFDCLKENISGLDLRGYLKIFFHDRRNKQPTEESIRASKSKATNEPKRKDELDLIFNKLVKISDK</sequence>
<evidence type="ECO:0000256" key="1">
    <source>
        <dbReference type="SAM" id="Phobius"/>
    </source>
</evidence>
<gene>
    <name evidence="2" type="ORF">MM213_00125</name>
</gene>